<reference evidence="3 5" key="2">
    <citation type="submission" date="2015-09" db="EMBL/GenBank/DDBJ databases">
        <authorList>
            <consortium name="Swine Surveillance"/>
        </authorList>
    </citation>
    <scope>NUCLEOTIDE SEQUENCE [LARGE SCALE GENOMIC DNA]</scope>
    <source>
        <strain evidence="3 5">5120</strain>
    </source>
</reference>
<dbReference type="Proteomes" id="UP000051887">
    <property type="component" value="Unassembled WGS sequence"/>
</dbReference>
<name>A0A0N7LWY3_9RHOB</name>
<dbReference type="AlphaFoldDB" id="A0A0N7LWY3"/>
<dbReference type="InterPro" id="IPR029058">
    <property type="entry name" value="AB_hydrolase_fold"/>
</dbReference>
<evidence type="ECO:0000259" key="1">
    <source>
        <dbReference type="Pfam" id="PF12146"/>
    </source>
</evidence>
<protein>
    <submittedName>
        <fullName evidence="3">Esterase/lipase</fullName>
    </submittedName>
</protein>
<keyword evidence="4" id="KW-1185">Reference proteome</keyword>
<gene>
    <name evidence="2" type="ORF">TL5118_00127</name>
    <name evidence="3" type="ORF">TL5120_00159</name>
</gene>
<reference evidence="2 4" key="1">
    <citation type="submission" date="2015-09" db="EMBL/GenBank/DDBJ databases">
        <authorList>
            <person name="Rodrigo-Torres L."/>
            <person name="Arahal D.R."/>
        </authorList>
    </citation>
    <scope>NUCLEOTIDE SEQUENCE [LARGE SCALE GENOMIC DNA]</scope>
    <source>
        <strain evidence="2 4">CECT 5118</strain>
    </source>
</reference>
<dbReference type="OrthoDB" id="5416147at2"/>
<feature type="domain" description="Serine aminopeptidase S33" evidence="1">
    <location>
        <begin position="57"/>
        <end position="175"/>
    </location>
</feature>
<evidence type="ECO:0000313" key="5">
    <source>
        <dbReference type="Proteomes" id="UP000051887"/>
    </source>
</evidence>
<dbReference type="Proteomes" id="UP000051086">
    <property type="component" value="Unassembled WGS sequence"/>
</dbReference>
<dbReference type="RefSeq" id="WP_058241732.1">
    <property type="nucleotide sequence ID" value="NZ_CYSB01000004.1"/>
</dbReference>
<accession>A0A0N7LWY3</accession>
<dbReference type="SUPFAM" id="SSF53474">
    <property type="entry name" value="alpha/beta-Hydrolases"/>
    <property type="match status" value="1"/>
</dbReference>
<proteinExistence type="predicted"/>
<dbReference type="InterPro" id="IPR022742">
    <property type="entry name" value="Hydrolase_4"/>
</dbReference>
<dbReference type="Pfam" id="PF12146">
    <property type="entry name" value="Hydrolase_4"/>
    <property type="match status" value="1"/>
</dbReference>
<evidence type="ECO:0000313" key="2">
    <source>
        <dbReference type="EMBL" id="CUH62673.1"/>
    </source>
</evidence>
<organism evidence="3 5">
    <name type="scientific">Thalassovita autumnalis</name>
    <dbReference type="NCBI Taxonomy" id="2072972"/>
    <lineage>
        <taxon>Bacteria</taxon>
        <taxon>Pseudomonadati</taxon>
        <taxon>Pseudomonadota</taxon>
        <taxon>Alphaproteobacteria</taxon>
        <taxon>Rhodobacterales</taxon>
        <taxon>Roseobacteraceae</taxon>
        <taxon>Thalassovita</taxon>
    </lineage>
</organism>
<evidence type="ECO:0000313" key="4">
    <source>
        <dbReference type="Proteomes" id="UP000051086"/>
    </source>
</evidence>
<dbReference type="Gene3D" id="3.40.50.1820">
    <property type="entry name" value="alpha/beta hydrolase"/>
    <property type="match status" value="1"/>
</dbReference>
<dbReference type="EMBL" id="CYSC01000003">
    <property type="protein sequence ID" value="CUH70383.1"/>
    <property type="molecule type" value="Genomic_DNA"/>
</dbReference>
<sequence length="304" mass="32446">MFGPYESLSPERAFDASVLENGVDTYLKAGEVQVDGIRPGAEKRVIWAAASEQQTPWAIVYVHGFSASAAEIQPVPEKLAQALGANLYYTRLRGHGRGGAALGAARADQWIYDMQEAMAIGRRIGAKVLLLSTSTGGSLATLIAADPEHSHSLAAAAFVSPNFGVNNAAAPLLTWPAARHWLPVLAGRERGFAPRNDAQAAGWTTKYPSTAVFPMAAVTRAAWQVDHADIATPALFVFHPDDQVVRADRTAEVTTRWGGPVSVFHPQPGPQDDPDRHVIAGDIMSPDATPAVTEALINWALTLE</sequence>
<dbReference type="EMBL" id="CYSB01000004">
    <property type="protein sequence ID" value="CUH62673.1"/>
    <property type="molecule type" value="Genomic_DNA"/>
</dbReference>
<evidence type="ECO:0000313" key="3">
    <source>
        <dbReference type="EMBL" id="CUH70383.1"/>
    </source>
</evidence>